<feature type="region of interest" description="Disordered" evidence="1">
    <location>
        <begin position="21"/>
        <end position="44"/>
    </location>
</feature>
<dbReference type="AlphaFoldDB" id="A0A1A9VG60"/>
<reference evidence="2" key="1">
    <citation type="submission" date="2020-05" db="UniProtKB">
        <authorList>
            <consortium name="EnsemblMetazoa"/>
        </authorList>
    </citation>
    <scope>IDENTIFICATION</scope>
    <source>
        <strain evidence="2">TTRI</strain>
    </source>
</reference>
<feature type="compositionally biased region" description="Polar residues" evidence="1">
    <location>
        <begin position="29"/>
        <end position="44"/>
    </location>
</feature>
<protein>
    <submittedName>
        <fullName evidence="2">Uncharacterized protein</fullName>
    </submittedName>
</protein>
<dbReference type="Proteomes" id="UP000078200">
    <property type="component" value="Unassembled WGS sequence"/>
</dbReference>
<keyword evidence="3" id="KW-1185">Reference proteome</keyword>
<evidence type="ECO:0000313" key="2">
    <source>
        <dbReference type="EnsemblMetazoa" id="GAUT036148-PA"/>
    </source>
</evidence>
<dbReference type="VEuPathDB" id="VectorBase:GAUT036148"/>
<evidence type="ECO:0000256" key="1">
    <source>
        <dbReference type="SAM" id="MobiDB-lite"/>
    </source>
</evidence>
<dbReference type="EnsemblMetazoa" id="GAUT036148-RA">
    <property type="protein sequence ID" value="GAUT036148-PA"/>
    <property type="gene ID" value="GAUT036148"/>
</dbReference>
<name>A0A1A9VG60_GLOAU</name>
<sequence>MPISVPTMNLVGIVVSYSNTETPKERPKSCSSERTGSINNLSKGSLSLRVSHQSTWPSDAPEKNSVPLFELFHNTELTGSRSRFEFSLNKTSSLLSKAVGRPK</sequence>
<evidence type="ECO:0000313" key="3">
    <source>
        <dbReference type="Proteomes" id="UP000078200"/>
    </source>
</evidence>
<accession>A0A1A9VG60</accession>
<organism evidence="2 3">
    <name type="scientific">Glossina austeni</name>
    <name type="common">Savannah tsetse fly</name>
    <dbReference type="NCBI Taxonomy" id="7395"/>
    <lineage>
        <taxon>Eukaryota</taxon>
        <taxon>Metazoa</taxon>
        <taxon>Ecdysozoa</taxon>
        <taxon>Arthropoda</taxon>
        <taxon>Hexapoda</taxon>
        <taxon>Insecta</taxon>
        <taxon>Pterygota</taxon>
        <taxon>Neoptera</taxon>
        <taxon>Endopterygota</taxon>
        <taxon>Diptera</taxon>
        <taxon>Brachycera</taxon>
        <taxon>Muscomorpha</taxon>
        <taxon>Hippoboscoidea</taxon>
        <taxon>Glossinidae</taxon>
        <taxon>Glossina</taxon>
    </lineage>
</organism>
<proteinExistence type="predicted"/>